<dbReference type="AlphaFoldDB" id="F0ZK73"/>
<dbReference type="RefSeq" id="XP_003287829.1">
    <property type="nucleotide sequence ID" value="XM_003287781.1"/>
</dbReference>
<keyword evidence="2" id="KW-1185">Reference proteome</keyword>
<gene>
    <name evidence="1" type="ORF">DICPUDRAFT_151984</name>
</gene>
<dbReference type="KEGG" id="dpp:DICPUDRAFT_151984"/>
<name>F0ZK73_DICPU</name>
<sequence>MVTVLRKQSKFKKLSSGSKGGYNGKSVYCGISGVEQILKEYYLITNYLPKDISTRNTCCSKV</sequence>
<dbReference type="Proteomes" id="UP000001064">
    <property type="component" value="Unassembled WGS sequence"/>
</dbReference>
<dbReference type="InParanoid" id="F0ZK73"/>
<organism evidence="1 2">
    <name type="scientific">Dictyostelium purpureum</name>
    <name type="common">Slime mold</name>
    <dbReference type="NCBI Taxonomy" id="5786"/>
    <lineage>
        <taxon>Eukaryota</taxon>
        <taxon>Amoebozoa</taxon>
        <taxon>Evosea</taxon>
        <taxon>Eumycetozoa</taxon>
        <taxon>Dictyostelia</taxon>
        <taxon>Dictyosteliales</taxon>
        <taxon>Dictyosteliaceae</taxon>
        <taxon>Dictyostelium</taxon>
    </lineage>
</organism>
<evidence type="ECO:0000313" key="1">
    <source>
        <dbReference type="EMBL" id="EGC35650.1"/>
    </source>
</evidence>
<accession>F0ZK73</accession>
<evidence type="ECO:0000313" key="2">
    <source>
        <dbReference type="Proteomes" id="UP000001064"/>
    </source>
</evidence>
<protein>
    <submittedName>
        <fullName evidence="1">Uncharacterized protein</fullName>
    </submittedName>
</protein>
<reference evidence="2" key="1">
    <citation type="journal article" date="2011" name="Genome Biol.">
        <title>Comparative genomics of the social amoebae Dictyostelium discoideum and Dictyostelium purpureum.</title>
        <authorList>
            <consortium name="US DOE Joint Genome Institute (JGI-PGF)"/>
            <person name="Sucgang R."/>
            <person name="Kuo A."/>
            <person name="Tian X."/>
            <person name="Salerno W."/>
            <person name="Parikh A."/>
            <person name="Feasley C.L."/>
            <person name="Dalin E."/>
            <person name="Tu H."/>
            <person name="Huang E."/>
            <person name="Barry K."/>
            <person name="Lindquist E."/>
            <person name="Shapiro H."/>
            <person name="Bruce D."/>
            <person name="Schmutz J."/>
            <person name="Salamov A."/>
            <person name="Fey P."/>
            <person name="Gaudet P."/>
            <person name="Anjard C."/>
            <person name="Babu M.M."/>
            <person name="Basu S."/>
            <person name="Bushmanova Y."/>
            <person name="van der Wel H."/>
            <person name="Katoh-Kurasawa M."/>
            <person name="Dinh C."/>
            <person name="Coutinho P.M."/>
            <person name="Saito T."/>
            <person name="Elias M."/>
            <person name="Schaap P."/>
            <person name="Kay R.R."/>
            <person name="Henrissat B."/>
            <person name="Eichinger L."/>
            <person name="Rivero F."/>
            <person name="Putnam N.H."/>
            <person name="West C.M."/>
            <person name="Loomis W.F."/>
            <person name="Chisholm R.L."/>
            <person name="Shaulsky G."/>
            <person name="Strassmann J.E."/>
            <person name="Queller D.C."/>
            <person name="Kuspa A."/>
            <person name="Grigoriev I.V."/>
        </authorList>
    </citation>
    <scope>NUCLEOTIDE SEQUENCE [LARGE SCALE GENOMIC DNA]</scope>
    <source>
        <strain evidence="2">QSDP1</strain>
    </source>
</reference>
<dbReference type="EMBL" id="GL871053">
    <property type="protein sequence ID" value="EGC35650.1"/>
    <property type="molecule type" value="Genomic_DNA"/>
</dbReference>
<proteinExistence type="predicted"/>
<dbReference type="GeneID" id="10501093"/>
<dbReference type="VEuPathDB" id="AmoebaDB:DICPUDRAFT_151984"/>